<dbReference type="GO" id="GO:0042834">
    <property type="term" value="F:peptidoglycan binding"/>
    <property type="evidence" value="ECO:0007669"/>
    <property type="project" value="InterPro"/>
</dbReference>
<dbReference type="Pfam" id="PF05036">
    <property type="entry name" value="SPOR"/>
    <property type="match status" value="1"/>
</dbReference>
<proteinExistence type="predicted"/>
<comment type="caution">
    <text evidence="2">The sequence shown here is derived from an EMBL/GenBank/DDBJ whole genome shotgun (WGS) entry which is preliminary data.</text>
</comment>
<reference evidence="4 5" key="1">
    <citation type="submission" date="2018-08" db="EMBL/GenBank/DDBJ databases">
        <title>A genome reference for cultivated species of the human gut microbiota.</title>
        <authorList>
            <person name="Zou Y."/>
            <person name="Xue W."/>
            <person name="Luo G."/>
        </authorList>
    </citation>
    <scope>NUCLEOTIDE SEQUENCE [LARGE SCALE GENOMIC DNA]</scope>
    <source>
        <strain evidence="2 4">AF14-49</strain>
        <strain evidence="3 5">AF34-33</strain>
    </source>
</reference>
<evidence type="ECO:0000313" key="3">
    <source>
        <dbReference type="EMBL" id="RHM39188.1"/>
    </source>
</evidence>
<dbReference type="Gene3D" id="3.30.70.1070">
    <property type="entry name" value="Sporulation related repeat"/>
    <property type="match status" value="1"/>
</dbReference>
<evidence type="ECO:0000313" key="5">
    <source>
        <dbReference type="Proteomes" id="UP000286038"/>
    </source>
</evidence>
<protein>
    <submittedName>
        <fullName evidence="2">SPOR domain-containing protein</fullName>
    </submittedName>
</protein>
<evidence type="ECO:0000313" key="4">
    <source>
        <dbReference type="Proteomes" id="UP000283589"/>
    </source>
</evidence>
<accession>A0A412WUL2</accession>
<dbReference type="EMBL" id="QRPV01000038">
    <property type="protein sequence ID" value="RHM39188.1"/>
    <property type="molecule type" value="Genomic_DNA"/>
</dbReference>
<feature type="domain" description="SPOR" evidence="1">
    <location>
        <begin position="71"/>
        <end position="149"/>
    </location>
</feature>
<evidence type="ECO:0000259" key="1">
    <source>
        <dbReference type="PROSITE" id="PS51724"/>
    </source>
</evidence>
<dbReference type="AlphaFoldDB" id="A0A412WUL2"/>
<dbReference type="EMBL" id="QRZA01000044">
    <property type="protein sequence ID" value="RGV30931.1"/>
    <property type="molecule type" value="Genomic_DNA"/>
</dbReference>
<dbReference type="SUPFAM" id="SSF110997">
    <property type="entry name" value="Sporulation related repeat"/>
    <property type="match status" value="1"/>
</dbReference>
<sequence>MRIIVSVILLAFITVSCGTNKRVYAPPFEEEETETVVVKENVQTTAQNPTKKTENTKPVVSREENVTMTHGDVLKRYNVIVGSFSNVDNALKLQAKLNGMGYRSIIMKNSAGMSRVSIAGFDEEASAREELLKVREQYPEFADAWLLISKQN</sequence>
<dbReference type="Proteomes" id="UP000286038">
    <property type="component" value="Unassembled WGS sequence"/>
</dbReference>
<dbReference type="PROSITE" id="PS51257">
    <property type="entry name" value="PROKAR_LIPOPROTEIN"/>
    <property type="match status" value="1"/>
</dbReference>
<dbReference type="PROSITE" id="PS51724">
    <property type="entry name" value="SPOR"/>
    <property type="match status" value="1"/>
</dbReference>
<name>A0A412WUL2_9BACT</name>
<dbReference type="InterPro" id="IPR007730">
    <property type="entry name" value="SPOR-like_dom"/>
</dbReference>
<dbReference type="InterPro" id="IPR036680">
    <property type="entry name" value="SPOR-like_sf"/>
</dbReference>
<organism evidence="2 4">
    <name type="scientific">Butyricimonas virosa</name>
    <dbReference type="NCBI Taxonomy" id="544645"/>
    <lineage>
        <taxon>Bacteria</taxon>
        <taxon>Pseudomonadati</taxon>
        <taxon>Bacteroidota</taxon>
        <taxon>Bacteroidia</taxon>
        <taxon>Bacteroidales</taxon>
        <taxon>Odoribacteraceae</taxon>
        <taxon>Butyricimonas</taxon>
    </lineage>
</organism>
<dbReference type="RefSeq" id="WP_117721272.1">
    <property type="nucleotide sequence ID" value="NZ_CABJDM010000038.1"/>
</dbReference>
<dbReference type="STRING" id="1121130.GCA_000519105_00095"/>
<gene>
    <name evidence="2" type="ORF">DWW18_19460</name>
    <name evidence="3" type="ORF">DWZ68_17165</name>
</gene>
<evidence type="ECO:0000313" key="2">
    <source>
        <dbReference type="EMBL" id="RGV30931.1"/>
    </source>
</evidence>
<dbReference type="Proteomes" id="UP000283589">
    <property type="component" value="Unassembled WGS sequence"/>
</dbReference>